<dbReference type="AlphaFoldDB" id="A0A1B9PTK4"/>
<dbReference type="Pfam" id="PF05818">
    <property type="entry name" value="TraT"/>
    <property type="match status" value="1"/>
</dbReference>
<name>A0A1B9PTK4_9VIBR</name>
<evidence type="ECO:0000256" key="6">
    <source>
        <dbReference type="PIRNR" id="PIRNR002859"/>
    </source>
</evidence>
<evidence type="ECO:0000256" key="3">
    <source>
        <dbReference type="ARBA" id="ARBA00023136"/>
    </source>
</evidence>
<evidence type="ECO:0000256" key="2">
    <source>
        <dbReference type="ARBA" id="ARBA00022729"/>
    </source>
</evidence>
<keyword evidence="5" id="KW-0449">Lipoprotein</keyword>
<reference evidence="8" key="1">
    <citation type="submission" date="2016-07" db="EMBL/GenBank/DDBJ databases">
        <title>Nontailed viruses are major unrecognized killers of bacteria in the ocean.</title>
        <authorList>
            <person name="Kauffman K."/>
            <person name="Hussain F."/>
            <person name="Yang J."/>
            <person name="Arevalo P."/>
            <person name="Brown J."/>
            <person name="Cutler M."/>
            <person name="Kelly L."/>
            <person name="Polz M.F."/>
        </authorList>
    </citation>
    <scope>NUCLEOTIDE SEQUENCE [LARGE SCALE GENOMIC DNA]</scope>
    <source>
        <strain evidence="8">10N.286.55.C1</strain>
    </source>
</reference>
<dbReference type="GO" id="GO:0009279">
    <property type="term" value="C:cell outer membrane"/>
    <property type="evidence" value="ECO:0007669"/>
    <property type="project" value="UniProtKB-SubCell"/>
</dbReference>
<dbReference type="InterPro" id="IPR008874">
    <property type="entry name" value="TraT_complement-R"/>
</dbReference>
<organism evidence="7 8">
    <name type="scientific">Vibrio lentus</name>
    <dbReference type="NCBI Taxonomy" id="136468"/>
    <lineage>
        <taxon>Bacteria</taxon>
        <taxon>Pseudomonadati</taxon>
        <taxon>Pseudomonadota</taxon>
        <taxon>Gammaproteobacteria</taxon>
        <taxon>Vibrionales</taxon>
        <taxon>Vibrionaceae</taxon>
        <taxon>Vibrio</taxon>
    </lineage>
</organism>
<evidence type="ECO:0000256" key="5">
    <source>
        <dbReference type="ARBA" id="ARBA00023288"/>
    </source>
</evidence>
<dbReference type="PIRSF" id="PIRSF002859">
    <property type="entry name" value="Lipo_traT"/>
    <property type="match status" value="1"/>
</dbReference>
<gene>
    <name evidence="7" type="ORF">BCV30_06225</name>
</gene>
<proteinExistence type="predicted"/>
<evidence type="ECO:0000313" key="8">
    <source>
        <dbReference type="Proteomes" id="UP000235778"/>
    </source>
</evidence>
<protein>
    <submittedName>
        <fullName evidence="7">Conjugal transfer protein TraT</fullName>
    </submittedName>
</protein>
<keyword evidence="3 6" id="KW-0472">Membrane</keyword>
<keyword evidence="6" id="KW-0998">Cell outer membrane</keyword>
<keyword evidence="2" id="KW-0732">Signal</keyword>
<accession>A0A1B9PTK4</accession>
<keyword evidence="4" id="KW-0564">Palmitate</keyword>
<evidence type="ECO:0000256" key="1">
    <source>
        <dbReference type="ARBA" id="ARBA00004459"/>
    </source>
</evidence>
<sequence length="229" mass="24639">MALSGCSAVSTAVKKRNLEVKTQMSDTVWLDPVSDEDRTIYVQVRNTTDKSIELANSLSNRLNDKGYRVVQDPKKAHYWLQTNVLKLEKMDLRETHGFLNSGYGGALSGAAIGALGSASFSSSSKSLAAGGLIGGAIGLVADAMVEDVNYSMITDIQIVEKTDHQVKTTETANIKSGNSSSTQTALTTNDNKKRFQTRIISTANKVNLDFEEAKPVLIDGLTNSISGIF</sequence>
<evidence type="ECO:0000313" key="7">
    <source>
        <dbReference type="EMBL" id="PME65427.1"/>
    </source>
</evidence>
<dbReference type="Proteomes" id="UP000235778">
    <property type="component" value="Unassembled WGS sequence"/>
</dbReference>
<dbReference type="EMBL" id="MCSI01000113">
    <property type="protein sequence ID" value="PME65427.1"/>
    <property type="molecule type" value="Genomic_DNA"/>
</dbReference>
<comment type="subcellular location">
    <subcellularLocation>
        <location evidence="1">Cell outer membrane</location>
        <topology evidence="1">Lipid-anchor</topology>
    </subcellularLocation>
</comment>
<comment type="caution">
    <text evidence="7">The sequence shown here is derived from an EMBL/GenBank/DDBJ whole genome shotgun (WGS) entry which is preliminary data.</text>
</comment>
<evidence type="ECO:0000256" key="4">
    <source>
        <dbReference type="ARBA" id="ARBA00023139"/>
    </source>
</evidence>